<evidence type="ECO:0000313" key="4">
    <source>
        <dbReference type="Proteomes" id="UP000751190"/>
    </source>
</evidence>
<evidence type="ECO:0000256" key="1">
    <source>
        <dbReference type="SAM" id="Coils"/>
    </source>
</evidence>
<dbReference type="EMBL" id="JAGTXO010000018">
    <property type="protein sequence ID" value="KAG8462870.1"/>
    <property type="molecule type" value="Genomic_DNA"/>
</dbReference>
<organism evidence="3 4">
    <name type="scientific">Diacronema lutheri</name>
    <name type="common">Unicellular marine alga</name>
    <name type="synonym">Monochrysis lutheri</name>
    <dbReference type="NCBI Taxonomy" id="2081491"/>
    <lineage>
        <taxon>Eukaryota</taxon>
        <taxon>Haptista</taxon>
        <taxon>Haptophyta</taxon>
        <taxon>Pavlovophyceae</taxon>
        <taxon>Pavlovales</taxon>
        <taxon>Pavlovaceae</taxon>
        <taxon>Diacronema</taxon>
    </lineage>
</organism>
<feature type="compositionally biased region" description="Low complexity" evidence="2">
    <location>
        <begin position="90"/>
        <end position="101"/>
    </location>
</feature>
<keyword evidence="4" id="KW-1185">Reference proteome</keyword>
<feature type="compositionally biased region" description="Gly residues" evidence="2">
    <location>
        <begin position="702"/>
        <end position="712"/>
    </location>
</feature>
<sequence>MAGSRYAMLDWQRELNQIIKQTERNLQGRTEPYHVPLGRGGLGGLGGLGGSRTYGGLGGGGLGGGLGGVGGLGSSAGGQENSLPHADALGASSSRGAPTAGAPGGAGSGGGAFNGMSEQKLAELLNQLSGASGLQQAEELRSQQSAFKEAFSRVLDGIKFELDMRQNLAAKQMESLREEVNIALASNERRALDASRELEVGMQSKLAAEKEMRISTELQLEGIRQNVSQAQGDVNRSLGELQDMVIAQREASHTLEKELLAYQLQTEAKLTDDAKRIAQLDRAISAVGAQLEPHIANAGALGSGGGVGGGLGGGNGGNGGGNGLHSISARLHEVELALLNERELRKMVEVEVSSLKERREALHAELDLKLGALRAGHAADADGGGGGTHRGGEYRALDDKVKECAKLIVRMGSELMEETRRRQRLEEELGELRIRLTTLESASNSALAASYRLGARSPPSPPLPPGAYAGGGAGSGYRGDVRGGYGGGDVGGGYGGAYGSPTGGGGRGPHSAVHSVAPSPPGGHAAGTFYRQAAVGAQGGPGAGGGDGAPTAAAVAAHVLAAGGNGGEAGGGGGGDGCFSTWDHETGGAIDAQLQRRGIMETPLAGAGGATCGVDSCARPGAVDTPGGGGASGEGGRRSSASALSSAAVDERVRSILSRSNPSLPTLASGGPGGASSGTAAGRSLSKEELDARVQQILGRHSSGGLGGSSGA</sequence>
<dbReference type="AlphaFoldDB" id="A0A8J5XH20"/>
<evidence type="ECO:0000313" key="3">
    <source>
        <dbReference type="EMBL" id="KAG8462870.1"/>
    </source>
</evidence>
<comment type="caution">
    <text evidence="3">The sequence shown here is derived from an EMBL/GenBank/DDBJ whole genome shotgun (WGS) entry which is preliminary data.</text>
</comment>
<reference evidence="3" key="1">
    <citation type="submission" date="2021-05" db="EMBL/GenBank/DDBJ databases">
        <title>The genome of the haptophyte Pavlova lutheri (Diacronema luteri, Pavlovales) - a model for lipid biosynthesis in eukaryotic algae.</title>
        <authorList>
            <person name="Hulatt C.J."/>
            <person name="Posewitz M.C."/>
        </authorList>
    </citation>
    <scope>NUCLEOTIDE SEQUENCE</scope>
    <source>
        <strain evidence="3">NIVA-4/92</strain>
    </source>
</reference>
<accession>A0A8J5XH20</accession>
<protein>
    <submittedName>
        <fullName evidence="3">Uncharacterized protein</fullName>
    </submittedName>
</protein>
<dbReference type="Proteomes" id="UP000751190">
    <property type="component" value="Unassembled WGS sequence"/>
</dbReference>
<feature type="compositionally biased region" description="Low complexity" evidence="2">
    <location>
        <begin position="638"/>
        <end position="648"/>
    </location>
</feature>
<feature type="region of interest" description="Disordered" evidence="2">
    <location>
        <begin position="623"/>
        <end position="712"/>
    </location>
</feature>
<dbReference type="OrthoDB" id="10512408at2759"/>
<name>A0A8J5XH20_DIALT</name>
<dbReference type="OMA" id="SWYQTKX"/>
<evidence type="ECO:0000256" key="2">
    <source>
        <dbReference type="SAM" id="MobiDB-lite"/>
    </source>
</evidence>
<feature type="compositionally biased region" description="Gly residues" evidence="2">
    <location>
        <begin position="102"/>
        <end position="113"/>
    </location>
</feature>
<gene>
    <name evidence="3" type="ORF">KFE25_001643</name>
</gene>
<feature type="region of interest" description="Disordered" evidence="2">
    <location>
        <begin position="75"/>
        <end position="113"/>
    </location>
</feature>
<keyword evidence="1" id="KW-0175">Coiled coil</keyword>
<feature type="coiled-coil region" evidence="1">
    <location>
        <begin position="408"/>
        <end position="442"/>
    </location>
</feature>
<proteinExistence type="predicted"/>